<evidence type="ECO:0000256" key="2">
    <source>
        <dbReference type="ARBA" id="ARBA00006247"/>
    </source>
</evidence>
<evidence type="ECO:0000256" key="1">
    <source>
        <dbReference type="ARBA" id="ARBA00006153"/>
    </source>
</evidence>
<feature type="binding site" evidence="4">
    <location>
        <position position="130"/>
    </location>
    <ligand>
        <name>Mn(2+)</name>
        <dbReference type="ChEBI" id="CHEBI:29035"/>
        <label>2</label>
    </ligand>
</feature>
<dbReference type="PIRSF" id="PIRSF005962">
    <property type="entry name" value="Pept_M20D_amidohydro"/>
    <property type="match status" value="1"/>
</dbReference>
<dbReference type="PANTHER" id="PTHR11014">
    <property type="entry name" value="PEPTIDASE M20 FAMILY MEMBER"/>
    <property type="match status" value="1"/>
</dbReference>
<dbReference type="Pfam" id="PF07687">
    <property type="entry name" value="M20_dimer"/>
    <property type="match status" value="1"/>
</dbReference>
<dbReference type="SUPFAM" id="SSF55031">
    <property type="entry name" value="Bacterial exopeptidase dimerisation domain"/>
    <property type="match status" value="1"/>
</dbReference>
<dbReference type="InterPro" id="IPR036264">
    <property type="entry name" value="Bact_exopeptidase_dim_dom"/>
</dbReference>
<proteinExistence type="inferred from homology"/>
<gene>
    <name evidence="6" type="primary">hipO_1</name>
    <name evidence="6" type="ORF">LHYA1_G000881</name>
</gene>
<dbReference type="Proteomes" id="UP000431533">
    <property type="component" value="Unassembled WGS sequence"/>
</dbReference>
<comment type="similarity">
    <text evidence="2">Belongs to the peptidase M20A family.</text>
</comment>
<accession>A0A8H8R8T2</accession>
<dbReference type="Gene3D" id="3.30.70.360">
    <property type="match status" value="1"/>
</dbReference>
<dbReference type="EMBL" id="QGMH01000015">
    <property type="protein sequence ID" value="TVY29692.1"/>
    <property type="molecule type" value="Genomic_DNA"/>
</dbReference>
<feature type="domain" description="Peptidase M20 dimerisation" evidence="5">
    <location>
        <begin position="214"/>
        <end position="313"/>
    </location>
</feature>
<dbReference type="InterPro" id="IPR017439">
    <property type="entry name" value="Amidohydrolase"/>
</dbReference>
<feature type="non-terminal residue" evidence="6">
    <location>
        <position position="1"/>
    </location>
</feature>
<dbReference type="OrthoDB" id="6119954at2759"/>
<keyword evidence="7" id="KW-1185">Reference proteome</keyword>
<dbReference type="NCBIfam" id="TIGR01891">
    <property type="entry name" value="amidohydrolases"/>
    <property type="match status" value="1"/>
</dbReference>
<evidence type="ECO:0000259" key="5">
    <source>
        <dbReference type="Pfam" id="PF07687"/>
    </source>
</evidence>
<protein>
    <submittedName>
        <fullName evidence="6">Hippurate hydrolase</fullName>
    </submittedName>
</protein>
<feature type="binding site" evidence="4">
    <location>
        <position position="166"/>
    </location>
    <ligand>
        <name>Mn(2+)</name>
        <dbReference type="ChEBI" id="CHEBI:29035"/>
        <label>2</label>
    </ligand>
</feature>
<comment type="similarity">
    <text evidence="1">Belongs to the peptidase M20 family.</text>
</comment>
<comment type="cofactor">
    <cofactor evidence="4">
        <name>Mn(2+)</name>
        <dbReference type="ChEBI" id="CHEBI:29035"/>
    </cofactor>
    <text evidence="4">The Mn(2+) ion enhances activity.</text>
</comment>
<dbReference type="PANTHER" id="PTHR11014:SF63">
    <property type="entry name" value="METALLOPEPTIDASE, PUTATIVE (AFU_ORTHOLOGUE AFUA_6G09600)-RELATED"/>
    <property type="match status" value="1"/>
</dbReference>
<dbReference type="GeneID" id="41981079"/>
<organism evidence="6 7">
    <name type="scientific">Lachnellula hyalina</name>
    <dbReference type="NCBI Taxonomy" id="1316788"/>
    <lineage>
        <taxon>Eukaryota</taxon>
        <taxon>Fungi</taxon>
        <taxon>Dikarya</taxon>
        <taxon>Ascomycota</taxon>
        <taxon>Pezizomycotina</taxon>
        <taxon>Leotiomycetes</taxon>
        <taxon>Helotiales</taxon>
        <taxon>Lachnaceae</taxon>
        <taxon>Lachnellula</taxon>
    </lineage>
</organism>
<reference evidence="6 7" key="1">
    <citation type="submission" date="2018-05" db="EMBL/GenBank/DDBJ databases">
        <title>Genome sequencing and assembly of the regulated plant pathogen Lachnellula willkommii and related sister species for the development of diagnostic species identification markers.</title>
        <authorList>
            <person name="Giroux E."/>
            <person name="Bilodeau G."/>
        </authorList>
    </citation>
    <scope>NUCLEOTIDE SEQUENCE [LARGE SCALE GENOMIC DNA]</scope>
    <source>
        <strain evidence="6 7">CBS 185.66</strain>
    </source>
</reference>
<sequence>SNTLLRTSIMDSKSRVTSSLTDRLLAAPINTEKYEALYKHFHEHPELSNLEARTAETIASQLSGLQAFNITTNIGGHGIVGVLENGPGKTILLRADMDALPVLEATGLPYSSKVTMLDVEGVMRPVMHACGHDMHMTCLLAAAETLLKLKKTWSGTLIVLFQPAEERGTGAKAMVDDGLYGKHKIPVPDFVLGQHVMAMRAGSVGSKMGTIMAGADSMKITLFGIGGHGSQPHRTIDPAVLAAHVVVRLQTVISREINPSDVSVLTVGSLQAGQTENIIADSAEIGIDIRSVRPETREKLLASIRRIVKAECEASGSTVAPVFKMTRHLPNTVNDESMMKTLVKSFSDYFENDFDANIPTTTIAEDFSVLATSQGRPCAFWHWGGIEQGLWDQRLKEGNIDDIPANHTARFAPVIQPTMSTGIHALCVAALAFFDEKPQQRL</sequence>
<dbReference type="FunFam" id="3.30.70.360:FF:000001">
    <property type="entry name" value="N-acetyldiaminopimelate deacetylase"/>
    <property type="match status" value="1"/>
</dbReference>
<evidence type="ECO:0000256" key="4">
    <source>
        <dbReference type="PIRSR" id="PIRSR005962-1"/>
    </source>
</evidence>
<feature type="binding site" evidence="4">
    <location>
        <position position="195"/>
    </location>
    <ligand>
        <name>Mn(2+)</name>
        <dbReference type="ChEBI" id="CHEBI:29035"/>
        <label>2</label>
    </ligand>
</feature>
<keyword evidence="3 6" id="KW-0378">Hydrolase</keyword>
<dbReference type="RefSeq" id="XP_031008479.1">
    <property type="nucleotide sequence ID" value="XM_031145870.1"/>
</dbReference>
<dbReference type="Gene3D" id="3.40.630.10">
    <property type="entry name" value="Zn peptidases"/>
    <property type="match status" value="1"/>
</dbReference>
<comment type="caution">
    <text evidence="6">The sequence shown here is derived from an EMBL/GenBank/DDBJ whole genome shotgun (WGS) entry which is preliminary data.</text>
</comment>
<dbReference type="GO" id="GO:0016787">
    <property type="term" value="F:hydrolase activity"/>
    <property type="evidence" value="ECO:0007669"/>
    <property type="project" value="UniProtKB-KW"/>
</dbReference>
<keyword evidence="4" id="KW-0464">Manganese</keyword>
<evidence type="ECO:0000313" key="7">
    <source>
        <dbReference type="Proteomes" id="UP000431533"/>
    </source>
</evidence>
<dbReference type="InterPro" id="IPR011650">
    <property type="entry name" value="Peptidase_M20_dimer"/>
</dbReference>
<keyword evidence="4" id="KW-0479">Metal-binding</keyword>
<dbReference type="Pfam" id="PF01546">
    <property type="entry name" value="Peptidase_M20"/>
    <property type="match status" value="1"/>
</dbReference>
<dbReference type="InterPro" id="IPR002933">
    <property type="entry name" value="Peptidase_M20"/>
</dbReference>
<dbReference type="SUPFAM" id="SSF53187">
    <property type="entry name" value="Zn-dependent exopeptidases"/>
    <property type="match status" value="1"/>
</dbReference>
<dbReference type="GO" id="GO:0046872">
    <property type="term" value="F:metal ion binding"/>
    <property type="evidence" value="ECO:0007669"/>
    <property type="project" value="UniProtKB-KW"/>
</dbReference>
<evidence type="ECO:0000256" key="3">
    <source>
        <dbReference type="ARBA" id="ARBA00022801"/>
    </source>
</evidence>
<evidence type="ECO:0000313" key="6">
    <source>
        <dbReference type="EMBL" id="TVY29692.1"/>
    </source>
</evidence>
<dbReference type="AlphaFoldDB" id="A0A8H8R8T2"/>
<name>A0A8H8R8T2_9HELO</name>
<feature type="binding site" evidence="4">
    <location>
        <position position="132"/>
    </location>
    <ligand>
        <name>Mn(2+)</name>
        <dbReference type="ChEBI" id="CHEBI:29035"/>
        <label>2</label>
    </ligand>
</feature>